<organism evidence="1">
    <name type="scientific">Rhizophora mucronata</name>
    <name type="common">Asiatic mangrove</name>
    <dbReference type="NCBI Taxonomy" id="61149"/>
    <lineage>
        <taxon>Eukaryota</taxon>
        <taxon>Viridiplantae</taxon>
        <taxon>Streptophyta</taxon>
        <taxon>Embryophyta</taxon>
        <taxon>Tracheophyta</taxon>
        <taxon>Spermatophyta</taxon>
        <taxon>Magnoliopsida</taxon>
        <taxon>eudicotyledons</taxon>
        <taxon>Gunneridae</taxon>
        <taxon>Pentapetalae</taxon>
        <taxon>rosids</taxon>
        <taxon>fabids</taxon>
        <taxon>Malpighiales</taxon>
        <taxon>Rhizophoraceae</taxon>
        <taxon>Rhizophora</taxon>
    </lineage>
</organism>
<dbReference type="AlphaFoldDB" id="A0A2P2K7H6"/>
<name>A0A2P2K7H6_RHIMU</name>
<protein>
    <submittedName>
        <fullName evidence="1">Aldo-keto reductase</fullName>
    </submittedName>
</protein>
<evidence type="ECO:0000313" key="1">
    <source>
        <dbReference type="EMBL" id="MBX01704.1"/>
    </source>
</evidence>
<accession>A0A2P2K7H6</accession>
<sequence>MGCGKPAAVGVELTATTPSTPCFATLTLASPPSIWPTTMDLLRIFMAFLSIEFAGSAHQSSWLMLEVLPSGCHHLLR</sequence>
<reference evidence="1" key="1">
    <citation type="submission" date="2018-02" db="EMBL/GenBank/DDBJ databases">
        <title>Rhizophora mucronata_Transcriptome.</title>
        <authorList>
            <person name="Meera S.P."/>
            <person name="Sreeshan A."/>
            <person name="Augustine A."/>
        </authorList>
    </citation>
    <scope>NUCLEOTIDE SEQUENCE</scope>
    <source>
        <tissue evidence="1">Leaf</tissue>
    </source>
</reference>
<proteinExistence type="predicted"/>
<dbReference type="EMBL" id="GGEC01021220">
    <property type="protein sequence ID" value="MBX01704.1"/>
    <property type="molecule type" value="Transcribed_RNA"/>
</dbReference>